<evidence type="ECO:0000313" key="2">
    <source>
        <dbReference type="Proteomes" id="UP000253919"/>
    </source>
</evidence>
<proteinExistence type="predicted"/>
<dbReference type="EMBL" id="QASA01000001">
    <property type="protein sequence ID" value="RDC63605.1"/>
    <property type="molecule type" value="Genomic_DNA"/>
</dbReference>
<reference evidence="1 2" key="1">
    <citation type="submission" date="2018-04" db="EMBL/GenBank/DDBJ databases">
        <title>Adhaeribacter sp. HMF7616 genome sequencing and assembly.</title>
        <authorList>
            <person name="Kang H."/>
            <person name="Kang J."/>
            <person name="Cha I."/>
            <person name="Kim H."/>
            <person name="Joh K."/>
        </authorList>
    </citation>
    <scope>NUCLEOTIDE SEQUENCE [LARGE SCALE GENOMIC DNA]</scope>
    <source>
        <strain evidence="1 2">HMF7616</strain>
    </source>
</reference>
<dbReference type="Gene3D" id="1.10.10.10">
    <property type="entry name" value="Winged helix-like DNA-binding domain superfamily/Winged helix DNA-binding domain"/>
    <property type="match status" value="1"/>
</dbReference>
<comment type="caution">
    <text evidence="1">The sequence shown here is derived from an EMBL/GenBank/DDBJ whole genome shotgun (WGS) entry which is preliminary data.</text>
</comment>
<evidence type="ECO:0008006" key="3">
    <source>
        <dbReference type="Google" id="ProtNLM"/>
    </source>
</evidence>
<gene>
    <name evidence="1" type="ORF">AHMF7616_02210</name>
</gene>
<organism evidence="1 2">
    <name type="scientific">Adhaeribacter pallidiroseus</name>
    <dbReference type="NCBI Taxonomy" id="2072847"/>
    <lineage>
        <taxon>Bacteria</taxon>
        <taxon>Pseudomonadati</taxon>
        <taxon>Bacteroidota</taxon>
        <taxon>Cytophagia</taxon>
        <taxon>Cytophagales</taxon>
        <taxon>Hymenobacteraceae</taxon>
        <taxon>Adhaeribacter</taxon>
    </lineage>
</organism>
<sequence>MVEKQEILNLEDVKKDILELCLQPQSREDILNFLHLDCTSGNYSRYIGALLTNRFIKTNLLDKRRSRQEKYIVTQKGLNYLKAIAF</sequence>
<dbReference type="Proteomes" id="UP000253919">
    <property type="component" value="Unassembled WGS sequence"/>
</dbReference>
<dbReference type="OrthoDB" id="894238at2"/>
<protein>
    <recommendedName>
        <fullName evidence="3">ArnR1-like winged helix-turn-helix domain-containing protein</fullName>
    </recommendedName>
</protein>
<dbReference type="RefSeq" id="WP_115372875.1">
    <property type="nucleotide sequence ID" value="NZ_QASA01000001.1"/>
</dbReference>
<dbReference type="AlphaFoldDB" id="A0A369QJ25"/>
<dbReference type="InterPro" id="IPR036388">
    <property type="entry name" value="WH-like_DNA-bd_sf"/>
</dbReference>
<name>A0A369QJ25_9BACT</name>
<evidence type="ECO:0000313" key="1">
    <source>
        <dbReference type="EMBL" id="RDC63605.1"/>
    </source>
</evidence>
<keyword evidence="2" id="KW-1185">Reference proteome</keyword>
<accession>A0A369QJ25</accession>